<keyword evidence="7" id="KW-0574">Periplasm</keyword>
<keyword evidence="9 13" id="KW-1015">Disulfide bond</keyword>
<comment type="pathway">
    <text evidence="2">Glycan biosynthesis; alginate biosynthesis.</text>
</comment>
<feature type="disulfide bond" evidence="13">
    <location>
        <begin position="43"/>
        <end position="228"/>
    </location>
</feature>
<feature type="disulfide bond" evidence="13">
    <location>
        <begin position="352"/>
        <end position="470"/>
    </location>
</feature>
<dbReference type="GO" id="GO:0042597">
    <property type="term" value="C:periplasmic space"/>
    <property type="evidence" value="ECO:0007669"/>
    <property type="project" value="UniProtKB-SubCell"/>
</dbReference>
<evidence type="ECO:0000259" key="16">
    <source>
        <dbReference type="Pfam" id="PF16824"/>
    </source>
</evidence>
<dbReference type="Gene3D" id="2.60.120.1380">
    <property type="entry name" value="C-terminal carbohydrate-binding module"/>
    <property type="match status" value="1"/>
</dbReference>
<evidence type="ECO:0000256" key="12">
    <source>
        <dbReference type="PIRSR" id="PIRSR638639-50"/>
    </source>
</evidence>
<dbReference type="UniPathway" id="UPA00286"/>
<dbReference type="SUPFAM" id="SSF52266">
    <property type="entry name" value="SGNH hydrolase"/>
    <property type="match status" value="1"/>
</dbReference>
<feature type="domain" description="Alginate biosynthesis protein AlgX C-terminal carbohydrate-binding module" evidence="16">
    <location>
        <begin position="351"/>
        <end position="470"/>
    </location>
</feature>
<dbReference type="AlphaFoldDB" id="A0A2S3WCS2"/>
<dbReference type="EMBL" id="MIND01000018">
    <property type="protein sequence ID" value="POF88732.1"/>
    <property type="molecule type" value="Genomic_DNA"/>
</dbReference>
<comment type="subcellular location">
    <subcellularLocation>
        <location evidence="1">Periplasm</location>
    </subcellularLocation>
</comment>
<evidence type="ECO:0000256" key="6">
    <source>
        <dbReference type="ARBA" id="ARBA00022729"/>
    </source>
</evidence>
<protein>
    <recommendedName>
        <fullName evidence="4">Alginate biosynthesis protein AlgX</fullName>
    </recommendedName>
    <alternativeName>
        <fullName evidence="11">Probable alginate O-acetyltransferase AlgX</fullName>
    </alternativeName>
</protein>
<evidence type="ECO:0000313" key="17">
    <source>
        <dbReference type="EMBL" id="POF88732.1"/>
    </source>
</evidence>
<comment type="similarity">
    <text evidence="3">Belongs to the AlgX family.</text>
</comment>
<evidence type="ECO:0000313" key="18">
    <source>
        <dbReference type="Proteomes" id="UP000237194"/>
    </source>
</evidence>
<dbReference type="Proteomes" id="UP000237194">
    <property type="component" value="Unassembled WGS sequence"/>
</dbReference>
<evidence type="ECO:0000256" key="7">
    <source>
        <dbReference type="ARBA" id="ARBA00022764"/>
    </source>
</evidence>
<dbReference type="Pfam" id="PF16822">
    <property type="entry name" value="ALGX"/>
    <property type="match status" value="1"/>
</dbReference>
<dbReference type="Pfam" id="PF16824">
    <property type="entry name" value="CBM_26"/>
    <property type="match status" value="1"/>
</dbReference>
<sequence>MAMKILKPLGLGAALALLSQTGHAATPAQGAKPGCENLQCMVCPALSDPQQYAEGRMKLMREIVPGQERWLFRSAVDLTNEFGIPAPMRPEFARLMKTFNQQGIQVAMAIQPTRGLMHRDRLIGEHPYGFDYARASANLAAYLGQLKQGGAVVAPMMQLVQQPPKSEYFFRRDHHWTPVGAEATARLMADEIRRQPFYAGLTKKQYRTEPGVMVPKDGTLNLAMSAICGNNYGFQYVRGYQTIPVEASAEALFDETPDPEVILVGDSNAAAREDESKQFNFDGYLKQYLSVDVLNYALPGVGEDGSLLEYLLSDDYKADAPPKLVVWELPANYRLDSPLMYRQLIPAVKGGCEASREVLGNKLQRSPLKVGERIELLSNAGSDRQALSGSNGFLDIRLSDKNIKDFYVIVYYDNGARDKVWFRREAAVTGGQYYLELSKDPAYAGANLLSVFLEPTKASAAPTDVEARLCL</sequence>
<evidence type="ECO:0000256" key="4">
    <source>
        <dbReference type="ARBA" id="ARBA00013937"/>
    </source>
</evidence>
<dbReference type="CDD" id="cd14487">
    <property type="entry name" value="AlgX_C"/>
    <property type="match status" value="1"/>
</dbReference>
<comment type="caution">
    <text evidence="17">The sequence shown here is derived from an EMBL/GenBank/DDBJ whole genome shotgun (WGS) entry which is preliminary data.</text>
</comment>
<keyword evidence="10" id="KW-0012">Acyltransferase</keyword>
<dbReference type="InterPro" id="IPR034655">
    <property type="entry name" value="AlgX_N"/>
</dbReference>
<gene>
    <name evidence="17" type="ORF">BGP80_12445</name>
</gene>
<name>A0A2S3WCS2_PSEPU</name>
<feature type="active site" description="Nucleophile" evidence="12">
    <location>
        <position position="267"/>
    </location>
</feature>
<dbReference type="InterPro" id="IPR038639">
    <property type="entry name" value="AlgX_C_sf"/>
</dbReference>
<evidence type="ECO:0000256" key="11">
    <source>
        <dbReference type="ARBA" id="ARBA00032384"/>
    </source>
</evidence>
<evidence type="ECO:0000256" key="9">
    <source>
        <dbReference type="ARBA" id="ARBA00023157"/>
    </source>
</evidence>
<evidence type="ECO:0000256" key="14">
    <source>
        <dbReference type="SAM" id="SignalP"/>
    </source>
</evidence>
<dbReference type="CDD" id="cd14441">
    <property type="entry name" value="AlgX_N"/>
    <property type="match status" value="1"/>
</dbReference>
<keyword evidence="8" id="KW-0016">Alginate biosynthesis</keyword>
<dbReference type="InterPro" id="IPR031798">
    <property type="entry name" value="AlgX_C"/>
</dbReference>
<accession>A0A2S3WCS2</accession>
<evidence type="ECO:0000256" key="8">
    <source>
        <dbReference type="ARBA" id="ARBA00022841"/>
    </source>
</evidence>
<feature type="domain" description="AlgX/AlgJ SGNH hydrolase-like" evidence="15">
    <location>
        <begin position="63"/>
        <end position="330"/>
    </location>
</feature>
<evidence type="ECO:0000259" key="15">
    <source>
        <dbReference type="Pfam" id="PF16822"/>
    </source>
</evidence>
<evidence type="ECO:0000256" key="10">
    <source>
        <dbReference type="ARBA" id="ARBA00023315"/>
    </source>
</evidence>
<feature type="active site" evidence="12">
    <location>
        <position position="173"/>
    </location>
</feature>
<keyword evidence="6 14" id="KW-0732">Signal</keyword>
<feature type="signal peptide" evidence="14">
    <location>
        <begin position="1"/>
        <end position="24"/>
    </location>
</feature>
<feature type="chain" id="PRO_5015430416" description="Alginate biosynthesis protein AlgX" evidence="14">
    <location>
        <begin position="25"/>
        <end position="471"/>
    </location>
</feature>
<dbReference type="GO" id="GO:0042121">
    <property type="term" value="P:alginic acid biosynthetic process"/>
    <property type="evidence" value="ECO:0007669"/>
    <property type="project" value="UniProtKB-UniPathway"/>
</dbReference>
<evidence type="ECO:0000256" key="3">
    <source>
        <dbReference type="ARBA" id="ARBA00006553"/>
    </source>
</evidence>
<evidence type="ECO:0000256" key="2">
    <source>
        <dbReference type="ARBA" id="ARBA00005182"/>
    </source>
</evidence>
<keyword evidence="5" id="KW-0808">Transferase</keyword>
<organism evidence="17 18">
    <name type="scientific">Pseudomonas putida</name>
    <name type="common">Arthrobacter siderocapsulatus</name>
    <dbReference type="NCBI Taxonomy" id="303"/>
    <lineage>
        <taxon>Bacteria</taxon>
        <taxon>Pseudomonadati</taxon>
        <taxon>Pseudomonadota</taxon>
        <taxon>Gammaproteobacteria</taxon>
        <taxon>Pseudomonadales</taxon>
        <taxon>Pseudomonadaceae</taxon>
        <taxon>Pseudomonas</taxon>
    </lineage>
</organism>
<dbReference type="GO" id="GO:0016746">
    <property type="term" value="F:acyltransferase activity"/>
    <property type="evidence" value="ECO:0007669"/>
    <property type="project" value="UniProtKB-KW"/>
</dbReference>
<evidence type="ECO:0000256" key="13">
    <source>
        <dbReference type="PIRSR" id="PIRSR638639-51"/>
    </source>
</evidence>
<reference evidence="17 18" key="1">
    <citation type="submission" date="2016-08" db="EMBL/GenBank/DDBJ databases">
        <authorList>
            <person name="Seilhamer J.J."/>
        </authorList>
    </citation>
    <scope>NUCLEOTIDE SEQUENCE [LARGE SCALE GENOMIC DNA]</scope>
    <source>
        <strain evidence="17 18">KT-27</strain>
    </source>
</reference>
<proteinExistence type="inferred from homology"/>
<evidence type="ECO:0000256" key="5">
    <source>
        <dbReference type="ARBA" id="ARBA00022679"/>
    </source>
</evidence>
<feature type="active site" description="Proton acceptor" evidence="12">
    <location>
        <position position="175"/>
    </location>
</feature>
<reference evidence="17 18" key="2">
    <citation type="submission" date="2018-03" db="EMBL/GenBank/DDBJ databases">
        <title>Draft genome of Pseudomonas putida strain KT-27.</title>
        <authorList>
            <person name="Yoshizawa S."/>
            <person name="Khan N.H."/>
            <person name="Nishimura M."/>
            <person name="Chiura H.X."/>
            <person name="Ogura Y."/>
            <person name="Hayashi T."/>
            <person name="Kogure K."/>
        </authorList>
    </citation>
    <scope>NUCLEOTIDE SEQUENCE [LARGE SCALE GENOMIC DNA]</scope>
    <source>
        <strain evidence="17 18">KT-27</strain>
    </source>
</reference>
<dbReference type="InterPro" id="IPR031811">
    <property type="entry name" value="ALGX/ALGJ_SGNH-like"/>
</dbReference>
<evidence type="ECO:0000256" key="1">
    <source>
        <dbReference type="ARBA" id="ARBA00004418"/>
    </source>
</evidence>